<dbReference type="GO" id="GO:0005737">
    <property type="term" value="C:cytoplasm"/>
    <property type="evidence" value="ECO:0007669"/>
    <property type="project" value="TreeGrafter"/>
</dbReference>
<dbReference type="GO" id="GO:0016491">
    <property type="term" value="F:oxidoreductase activity"/>
    <property type="evidence" value="ECO:0007669"/>
    <property type="project" value="UniProtKB-KW"/>
</dbReference>
<comment type="caution">
    <text evidence="3">The sequence shown here is derived from an EMBL/GenBank/DDBJ whole genome shotgun (WGS) entry which is preliminary data.</text>
</comment>
<feature type="domain" description="FAD dependent oxidoreductase" evidence="2">
    <location>
        <begin position="31"/>
        <end position="382"/>
    </location>
</feature>
<dbReference type="InterPro" id="IPR036188">
    <property type="entry name" value="FAD/NAD-bd_sf"/>
</dbReference>
<dbReference type="SUPFAM" id="SSF51905">
    <property type="entry name" value="FAD/NAD(P)-binding domain"/>
    <property type="match status" value="1"/>
</dbReference>
<organism evidence="3 4">
    <name type="scientific">Kaistia nematophila</name>
    <dbReference type="NCBI Taxonomy" id="2994654"/>
    <lineage>
        <taxon>Bacteria</taxon>
        <taxon>Pseudomonadati</taxon>
        <taxon>Pseudomonadota</taxon>
        <taxon>Alphaproteobacteria</taxon>
        <taxon>Hyphomicrobiales</taxon>
        <taxon>Kaistiaceae</taxon>
        <taxon>Kaistia</taxon>
    </lineage>
</organism>
<dbReference type="Pfam" id="PF01266">
    <property type="entry name" value="DAO"/>
    <property type="match status" value="1"/>
</dbReference>
<evidence type="ECO:0000256" key="1">
    <source>
        <dbReference type="ARBA" id="ARBA00023002"/>
    </source>
</evidence>
<dbReference type="EMBL" id="JAPKNK010000004">
    <property type="protein sequence ID" value="MCX5570074.1"/>
    <property type="molecule type" value="Genomic_DNA"/>
</dbReference>
<dbReference type="RefSeq" id="WP_266339035.1">
    <property type="nucleotide sequence ID" value="NZ_JAPKNK010000004.1"/>
</dbReference>
<dbReference type="AlphaFoldDB" id="A0A9X3E291"/>
<keyword evidence="1" id="KW-0560">Oxidoreductase</keyword>
<dbReference type="Gene3D" id="3.30.9.10">
    <property type="entry name" value="D-Amino Acid Oxidase, subunit A, domain 2"/>
    <property type="match status" value="1"/>
</dbReference>
<proteinExistence type="predicted"/>
<dbReference type="PANTHER" id="PTHR13847">
    <property type="entry name" value="SARCOSINE DEHYDROGENASE-RELATED"/>
    <property type="match status" value="1"/>
</dbReference>
<dbReference type="Gene3D" id="3.50.50.60">
    <property type="entry name" value="FAD/NAD(P)-binding domain"/>
    <property type="match status" value="1"/>
</dbReference>
<evidence type="ECO:0000313" key="3">
    <source>
        <dbReference type="EMBL" id="MCX5570074.1"/>
    </source>
</evidence>
<dbReference type="PANTHER" id="PTHR13847:SF281">
    <property type="entry name" value="FAD DEPENDENT OXIDOREDUCTASE DOMAIN-CONTAINING PROTEIN"/>
    <property type="match status" value="1"/>
</dbReference>
<reference evidence="3" key="1">
    <citation type="submission" date="2022-11" db="EMBL/GenBank/DDBJ databases">
        <title>Biodiversity and phylogenetic relationships of bacteria.</title>
        <authorList>
            <person name="Machado R.A.R."/>
            <person name="Bhat A."/>
            <person name="Loulou A."/>
            <person name="Kallel S."/>
        </authorList>
    </citation>
    <scope>NUCLEOTIDE SEQUENCE</scope>
    <source>
        <strain evidence="3">K-TC2</strain>
    </source>
</reference>
<protein>
    <submittedName>
        <fullName evidence="3">FAD-dependent oxidoreductase</fullName>
    </submittedName>
</protein>
<dbReference type="Proteomes" id="UP001144805">
    <property type="component" value="Unassembled WGS sequence"/>
</dbReference>
<keyword evidence="4" id="KW-1185">Reference proteome</keyword>
<evidence type="ECO:0000313" key="4">
    <source>
        <dbReference type="Proteomes" id="UP001144805"/>
    </source>
</evidence>
<evidence type="ECO:0000259" key="2">
    <source>
        <dbReference type="Pfam" id="PF01266"/>
    </source>
</evidence>
<accession>A0A9X3E291</accession>
<sequence length="436" mass="46272">MATETFHQSLWSALTPAAEPMPPLVGDVSSDIVVVGAGFLGLSTALHMAEGGAKVVLLEADEPGFGASGRNTGFVVPSLKTAFGPADVRGLLGEAGDRLTALVGQSGNAVFDLIRRYAIDCSAEQTGWLQPAHTAALQRILEQRQRDWATLGRRVEILSREETAEKIGASGYHGALLDPTGGQINPLAYARGLARATMAQGVGIYAGSRVQQVTRADGKWMAVTDKGRVRADRMLLTTNALVDKLYPAVADAIIPVRVHQIASQHFGEADQASILHGRSPVADTRRHTFAVRWSPDGRLVTGGLVMPGPMPLERATRYFSKRLENIFPALGRIRAEHVWSGVIAATLDSMPRFMSLEPGLDAAIGCNGRGIALTTSLGRAIAGLYSGTLAVGEFPLPHKPPQPVPGKLVAQYGPAFWLPWSNLRDSLESGAGLAAS</sequence>
<gene>
    <name evidence="3" type="ORF">OSH07_12790</name>
</gene>
<name>A0A9X3E291_9HYPH</name>
<dbReference type="InterPro" id="IPR006076">
    <property type="entry name" value="FAD-dep_OxRdtase"/>
</dbReference>